<proteinExistence type="predicted"/>
<dbReference type="AlphaFoldDB" id="A0A8J6HHL4"/>
<protein>
    <submittedName>
        <fullName evidence="1">Uncharacterized protein</fullName>
    </submittedName>
</protein>
<keyword evidence="2" id="KW-1185">Reference proteome</keyword>
<dbReference type="EMBL" id="JABDTM020023916">
    <property type="protein sequence ID" value="KAH0814800.1"/>
    <property type="molecule type" value="Genomic_DNA"/>
</dbReference>
<gene>
    <name evidence="1" type="ORF">GEV33_007992</name>
</gene>
<sequence length="422" mass="48010">MIRPRSRAPLGPEALGFHFADLALSTTQEDKENTRYYFIAAARNADYKSRINEEFSKPTTSMCNQEDKANPGYEIFHNSNVAASLIILFHCSGHEGRLQEPFWKFDVTGKNSGTTELRNGQHRMGHCGKCPKSFVSKENHYHRFTGNVEYSTRIAKRRKHLPINSSDTVVRTTHTHDLYFVEQENRRVRRNIQIKNGPPRQRSKQELPDQATMDVVGIVNEMLQFFTEAEIAEVIHIPKADRGLQFPLSSDQLSSLFGEITDKVGFEETPEVFRGMQPITISFNKKKHTGAHQGLLHKLIEAGFPIGLVKIVRSYLPNRTFRTKIAEARSSERGNVSTLEQDAASTTAPYADDTAISVRDSSPEFVTLKLQHVVDTLEKWFKLWSIDVNVVKSSAILFFLVFSTRESTISWREVPESLKFSC</sequence>
<reference evidence="1" key="2">
    <citation type="submission" date="2021-08" db="EMBL/GenBank/DDBJ databases">
        <authorList>
            <person name="Eriksson T."/>
        </authorList>
    </citation>
    <scope>NUCLEOTIDE SEQUENCE</scope>
    <source>
        <strain evidence="1">Stoneville</strain>
        <tissue evidence="1">Whole head</tissue>
    </source>
</reference>
<name>A0A8J6HHL4_TENMO</name>
<comment type="caution">
    <text evidence="1">The sequence shown here is derived from an EMBL/GenBank/DDBJ whole genome shotgun (WGS) entry which is preliminary data.</text>
</comment>
<evidence type="ECO:0000313" key="2">
    <source>
        <dbReference type="Proteomes" id="UP000719412"/>
    </source>
</evidence>
<reference evidence="1" key="1">
    <citation type="journal article" date="2020" name="J Insects Food Feed">
        <title>The yellow mealworm (Tenebrio molitor) genome: a resource for the emerging insects as food and feed industry.</title>
        <authorList>
            <person name="Eriksson T."/>
            <person name="Andere A."/>
            <person name="Kelstrup H."/>
            <person name="Emery V."/>
            <person name="Picard C."/>
        </authorList>
    </citation>
    <scope>NUCLEOTIDE SEQUENCE</scope>
    <source>
        <strain evidence="1">Stoneville</strain>
        <tissue evidence="1">Whole head</tissue>
    </source>
</reference>
<organism evidence="1 2">
    <name type="scientific">Tenebrio molitor</name>
    <name type="common">Yellow mealworm beetle</name>
    <dbReference type="NCBI Taxonomy" id="7067"/>
    <lineage>
        <taxon>Eukaryota</taxon>
        <taxon>Metazoa</taxon>
        <taxon>Ecdysozoa</taxon>
        <taxon>Arthropoda</taxon>
        <taxon>Hexapoda</taxon>
        <taxon>Insecta</taxon>
        <taxon>Pterygota</taxon>
        <taxon>Neoptera</taxon>
        <taxon>Endopterygota</taxon>
        <taxon>Coleoptera</taxon>
        <taxon>Polyphaga</taxon>
        <taxon>Cucujiformia</taxon>
        <taxon>Tenebrionidae</taxon>
        <taxon>Tenebrio</taxon>
    </lineage>
</organism>
<evidence type="ECO:0000313" key="1">
    <source>
        <dbReference type="EMBL" id="KAH0814800.1"/>
    </source>
</evidence>
<accession>A0A8J6HHL4</accession>
<dbReference type="Proteomes" id="UP000719412">
    <property type="component" value="Unassembled WGS sequence"/>
</dbReference>